<sequence length="323" mass="36030">MSLPAYSFLEMMRNPVNLRRGAQYTGIRNGVFTPSIEPEVVASVEPESHREEFDKSAPSTSRSGHDVGPTPPDLKPPQSAADEVREDEGLVHERPPNVVNLRHGAHYAGLQVPKLRVASEDGETDQSQQDEQRVDSATSEAAPTATPIPEAQNPTPIDPVQEWYRGFQIAEFIRYTEDCLAARPPRPLTTFYNVTTIAHPYPTPACLMLREAHHAGLAQLARSTDATEVYTVGAPPPATQFNGGFGPHWWVGKTPAQVLAGPMPEYRDVRNAQKRLDRRTNQKQYRKRHLDDQRRKTVEGVRRQELGLPMCDDEDGDVEMPDA</sequence>
<name>A0A9W8WYB2_9PLEO</name>
<feature type="region of interest" description="Disordered" evidence="1">
    <location>
        <begin position="276"/>
        <end position="323"/>
    </location>
</feature>
<feature type="region of interest" description="Disordered" evidence="1">
    <location>
        <begin position="42"/>
        <end position="96"/>
    </location>
</feature>
<protein>
    <submittedName>
        <fullName evidence="2">Uncharacterized protein</fullName>
    </submittedName>
</protein>
<feature type="compositionally biased region" description="Acidic residues" evidence="1">
    <location>
        <begin position="311"/>
        <end position="323"/>
    </location>
</feature>
<comment type="caution">
    <text evidence="2">The sequence shown here is derived from an EMBL/GenBank/DDBJ whole genome shotgun (WGS) entry which is preliminary data.</text>
</comment>
<reference evidence="2" key="1">
    <citation type="submission" date="2022-10" db="EMBL/GenBank/DDBJ databases">
        <title>Tapping the CABI collections for fungal endophytes: first genome assemblies for Collariella, Neodidymelliopsis, Ascochyta clinopodiicola, Didymella pomorum, Didymosphaeria variabile, Neocosmospora piperis and Neocucurbitaria cava.</title>
        <authorList>
            <person name="Hill R."/>
        </authorList>
    </citation>
    <scope>NUCLEOTIDE SEQUENCE</scope>
    <source>
        <strain evidence="2">IMI 360193</strain>
    </source>
</reference>
<feature type="compositionally biased region" description="Basic and acidic residues" evidence="1">
    <location>
        <begin position="46"/>
        <end position="55"/>
    </location>
</feature>
<evidence type="ECO:0000313" key="2">
    <source>
        <dbReference type="EMBL" id="KAJ4335591.1"/>
    </source>
</evidence>
<gene>
    <name evidence="2" type="ORF">N0V87_005985</name>
</gene>
<dbReference type="EMBL" id="JAPEUV010000059">
    <property type="protein sequence ID" value="KAJ4335591.1"/>
    <property type="molecule type" value="Genomic_DNA"/>
</dbReference>
<evidence type="ECO:0000256" key="1">
    <source>
        <dbReference type="SAM" id="MobiDB-lite"/>
    </source>
</evidence>
<feature type="region of interest" description="Disordered" evidence="1">
    <location>
        <begin position="118"/>
        <end position="157"/>
    </location>
</feature>
<feature type="compositionally biased region" description="Low complexity" evidence="1">
    <location>
        <begin position="136"/>
        <end position="151"/>
    </location>
</feature>
<dbReference type="Proteomes" id="UP001140562">
    <property type="component" value="Unassembled WGS sequence"/>
</dbReference>
<accession>A0A9W8WYB2</accession>
<organism evidence="2 3">
    <name type="scientific">Didymella glomerata</name>
    <dbReference type="NCBI Taxonomy" id="749621"/>
    <lineage>
        <taxon>Eukaryota</taxon>
        <taxon>Fungi</taxon>
        <taxon>Dikarya</taxon>
        <taxon>Ascomycota</taxon>
        <taxon>Pezizomycotina</taxon>
        <taxon>Dothideomycetes</taxon>
        <taxon>Pleosporomycetidae</taxon>
        <taxon>Pleosporales</taxon>
        <taxon>Pleosporineae</taxon>
        <taxon>Didymellaceae</taxon>
        <taxon>Didymella</taxon>
    </lineage>
</organism>
<feature type="compositionally biased region" description="Basic and acidic residues" evidence="1">
    <location>
        <begin position="289"/>
        <end position="305"/>
    </location>
</feature>
<keyword evidence="3" id="KW-1185">Reference proteome</keyword>
<dbReference type="AlphaFoldDB" id="A0A9W8WYB2"/>
<dbReference type="OrthoDB" id="3801416at2759"/>
<proteinExistence type="predicted"/>
<evidence type="ECO:0000313" key="3">
    <source>
        <dbReference type="Proteomes" id="UP001140562"/>
    </source>
</evidence>